<dbReference type="EMBL" id="AHAE01000053">
    <property type="protein sequence ID" value="EJZ81880.1"/>
    <property type="molecule type" value="Genomic_DNA"/>
</dbReference>
<feature type="domain" description="NlpC/P60" evidence="5">
    <location>
        <begin position="9"/>
        <end position="122"/>
    </location>
</feature>
<keyword evidence="3" id="KW-0378">Hydrolase</keyword>
<evidence type="ECO:0000313" key="7">
    <source>
        <dbReference type="Proteomes" id="UP000006078"/>
    </source>
</evidence>
<proteinExistence type="inferred from homology"/>
<dbReference type="SUPFAM" id="SSF54001">
    <property type="entry name" value="Cysteine proteinases"/>
    <property type="match status" value="1"/>
</dbReference>
<name>K0Z3D7_9CORY</name>
<organism evidence="6 7">
    <name type="scientific">Corynebacterium otitidis ATCC 51513</name>
    <dbReference type="NCBI Taxonomy" id="883169"/>
    <lineage>
        <taxon>Bacteria</taxon>
        <taxon>Bacillati</taxon>
        <taxon>Actinomycetota</taxon>
        <taxon>Actinomycetes</taxon>
        <taxon>Mycobacteriales</taxon>
        <taxon>Corynebacteriaceae</taxon>
        <taxon>Corynebacterium</taxon>
    </lineage>
</organism>
<reference evidence="6 7" key="1">
    <citation type="submission" date="2012-08" db="EMBL/GenBank/DDBJ databases">
        <title>The Genome Sequence of Turicella otitidis ATCC 51513.</title>
        <authorList>
            <consortium name="The Broad Institute Genome Sequencing Platform"/>
            <person name="Earl A."/>
            <person name="Ward D."/>
            <person name="Feldgarden M."/>
            <person name="Gevers D."/>
            <person name="Huys G."/>
            <person name="Walker B."/>
            <person name="Young S.K."/>
            <person name="Zeng Q."/>
            <person name="Gargeya S."/>
            <person name="Fitzgerald M."/>
            <person name="Haas B."/>
            <person name="Abouelleil A."/>
            <person name="Alvarado L."/>
            <person name="Arachchi H.M."/>
            <person name="Berlin A.M."/>
            <person name="Chapman S.B."/>
            <person name="Goldberg J."/>
            <person name="Griggs A."/>
            <person name="Gujja S."/>
            <person name="Hansen M."/>
            <person name="Howarth C."/>
            <person name="Imamovic A."/>
            <person name="Larimer J."/>
            <person name="McCowen C."/>
            <person name="Montmayeur A."/>
            <person name="Murphy C."/>
            <person name="Neiman D."/>
            <person name="Pearson M."/>
            <person name="Priest M."/>
            <person name="Roberts A."/>
            <person name="Saif S."/>
            <person name="Shea T."/>
            <person name="Sisk P."/>
            <person name="Sykes S."/>
            <person name="Wortman J."/>
            <person name="Nusbaum C."/>
            <person name="Birren B."/>
        </authorList>
    </citation>
    <scope>NUCLEOTIDE SEQUENCE [LARGE SCALE GENOMIC DNA]</scope>
    <source>
        <strain evidence="6 7">ATCC 51513</strain>
    </source>
</reference>
<dbReference type="Pfam" id="PF00877">
    <property type="entry name" value="NLPC_P60"/>
    <property type="match status" value="1"/>
</dbReference>
<dbReference type="Proteomes" id="UP000006078">
    <property type="component" value="Unassembled WGS sequence"/>
</dbReference>
<keyword evidence="2" id="KW-0645">Protease</keyword>
<evidence type="ECO:0000256" key="2">
    <source>
        <dbReference type="ARBA" id="ARBA00022670"/>
    </source>
</evidence>
<dbReference type="GO" id="GO:0008234">
    <property type="term" value="F:cysteine-type peptidase activity"/>
    <property type="evidence" value="ECO:0007669"/>
    <property type="project" value="UniProtKB-KW"/>
</dbReference>
<protein>
    <recommendedName>
        <fullName evidence="5">NlpC/P60 domain-containing protein</fullName>
    </recommendedName>
</protein>
<keyword evidence="4" id="KW-0788">Thiol protease</keyword>
<feature type="non-terminal residue" evidence="6">
    <location>
        <position position="1"/>
    </location>
</feature>
<keyword evidence="7" id="KW-1185">Reference proteome</keyword>
<dbReference type="RefSeq" id="WP_004601066.1">
    <property type="nucleotide sequence ID" value="NZ_JH815194.1"/>
</dbReference>
<dbReference type="AlphaFoldDB" id="K0Z3D7"/>
<dbReference type="PANTHER" id="PTHR47359:SF3">
    <property type="entry name" value="NLP_P60 DOMAIN-CONTAINING PROTEIN-RELATED"/>
    <property type="match status" value="1"/>
</dbReference>
<accession>K0Z3D7</accession>
<evidence type="ECO:0000313" key="6">
    <source>
        <dbReference type="EMBL" id="EJZ81880.1"/>
    </source>
</evidence>
<dbReference type="HOGENOM" id="CLU_2020288_0_0_11"/>
<evidence type="ECO:0000256" key="3">
    <source>
        <dbReference type="ARBA" id="ARBA00022801"/>
    </source>
</evidence>
<evidence type="ECO:0000259" key="5">
    <source>
        <dbReference type="PROSITE" id="PS51935"/>
    </source>
</evidence>
<dbReference type="InterPro" id="IPR038765">
    <property type="entry name" value="Papain-like_cys_pep_sf"/>
</dbReference>
<dbReference type="GO" id="GO:0006508">
    <property type="term" value="P:proteolysis"/>
    <property type="evidence" value="ECO:0007669"/>
    <property type="project" value="UniProtKB-KW"/>
</dbReference>
<comment type="similarity">
    <text evidence="1">Belongs to the peptidase C40 family.</text>
</comment>
<sequence length="122" mass="12537">GGGGEGASAEAGERAVAAARRALGMPYVWGGNGEVGFDCSGLTRWAWAEAGVAIPRTAAEQASGVRVALEDLRPGDLIVWDGHVAMYAGGGRLIEAGNPVQEGPLRTTNAGMRFLGFWRPAG</sequence>
<evidence type="ECO:0000256" key="1">
    <source>
        <dbReference type="ARBA" id="ARBA00007074"/>
    </source>
</evidence>
<gene>
    <name evidence="6" type="ORF">HMPREF9719_01176</name>
</gene>
<evidence type="ECO:0000256" key="4">
    <source>
        <dbReference type="ARBA" id="ARBA00022807"/>
    </source>
</evidence>
<comment type="caution">
    <text evidence="6">The sequence shown here is derived from an EMBL/GenBank/DDBJ whole genome shotgun (WGS) entry which is preliminary data.</text>
</comment>
<dbReference type="PROSITE" id="PS51935">
    <property type="entry name" value="NLPC_P60"/>
    <property type="match status" value="1"/>
</dbReference>
<dbReference type="Gene3D" id="3.90.1720.10">
    <property type="entry name" value="endopeptidase domain like (from Nostoc punctiforme)"/>
    <property type="match status" value="1"/>
</dbReference>
<dbReference type="PANTHER" id="PTHR47359">
    <property type="entry name" value="PEPTIDOGLYCAN DL-ENDOPEPTIDASE CWLO"/>
    <property type="match status" value="1"/>
</dbReference>
<dbReference type="eggNOG" id="COG0791">
    <property type="taxonomic scope" value="Bacteria"/>
</dbReference>
<dbReference type="InterPro" id="IPR000064">
    <property type="entry name" value="NLP_P60_dom"/>
</dbReference>
<dbReference type="InterPro" id="IPR051794">
    <property type="entry name" value="PG_Endopeptidase_C40"/>
</dbReference>